<dbReference type="OpenTargets" id="ENSG00000107242"/>
<evidence type="ECO:0000313" key="3">
    <source>
        <dbReference type="Proteomes" id="UP000005640"/>
    </source>
</evidence>
<dbReference type="GeneTree" id="ENSGT00940000156639"/>
<dbReference type="Ensembl" id="ENST00000377284.5">
    <property type="protein sequence ID" value="ENSP00000366498.1"/>
    <property type="gene ID" value="ENSG00000107242.20"/>
</dbReference>
<evidence type="ECO:0007829" key="5">
    <source>
        <dbReference type="ProteomicsDB" id="A0A0A0MRU3"/>
    </source>
</evidence>
<dbReference type="MassIVE" id="A0A0A0MRU3"/>
<feature type="region of interest" description="Disordered" evidence="1">
    <location>
        <begin position="1"/>
        <end position="23"/>
    </location>
</feature>
<dbReference type="ChiTaRS" id="PIP5K1B">
    <property type="organism name" value="human"/>
</dbReference>
<dbReference type="VEuPathDB" id="HostDB:ENSG00000107242"/>
<reference evidence="2" key="4">
    <citation type="submission" date="2025-08" db="UniProtKB">
        <authorList>
            <consortium name="Ensembl"/>
        </authorList>
    </citation>
    <scope>IDENTIFICATION</scope>
</reference>
<dbReference type="OMA" id="NSNMKER"/>
<dbReference type="Antibodypedia" id="2767">
    <property type="antibodies" value="155 antibodies from 28 providers"/>
</dbReference>
<proteinExistence type="evidence at protein level"/>
<organism evidence="2 3">
    <name type="scientific">Homo sapiens</name>
    <name type="common">Human</name>
    <dbReference type="NCBI Taxonomy" id="9606"/>
    <lineage>
        <taxon>Eukaryota</taxon>
        <taxon>Metazoa</taxon>
        <taxon>Chordata</taxon>
        <taxon>Craniata</taxon>
        <taxon>Vertebrata</taxon>
        <taxon>Euteleostomi</taxon>
        <taxon>Mammalia</taxon>
        <taxon>Eutheria</taxon>
        <taxon>Euarchontoglires</taxon>
        <taxon>Primates</taxon>
        <taxon>Haplorrhini</taxon>
        <taxon>Catarrhini</taxon>
        <taxon>Hominidae</taxon>
        <taxon>Homo</taxon>
    </lineage>
</organism>
<dbReference type="HGNC" id="HGNC:8995">
    <property type="gene designation" value="PIP5K1B"/>
</dbReference>
<reference evidence="2 3" key="2">
    <citation type="journal article" date="2004" name="Nature">
        <title>DNA sequence and analysis of human chromosome 9.</title>
        <authorList>
            <person name="Humphray S.J."/>
            <person name="Oliver K."/>
            <person name="Hunt A.R."/>
            <person name="Plumb R.W."/>
            <person name="Loveland J.E."/>
            <person name="Howe K.L."/>
            <person name="Andrews T.D."/>
            <person name="Searle S."/>
            <person name="Hunt S.E."/>
            <person name="Scott C.E."/>
            <person name="Jones M.C."/>
            <person name="Ainscough R."/>
            <person name="Almeida J.P."/>
            <person name="Ambrose K.D."/>
            <person name="Ashwell R.I."/>
            <person name="Babbage A.K."/>
            <person name="Babbage S."/>
            <person name="Bagguley C.L."/>
            <person name="Bailey J."/>
            <person name="Banerjee R."/>
            <person name="Barker D.J."/>
            <person name="Barlow K.F."/>
            <person name="Bates K."/>
            <person name="Beasley H."/>
            <person name="Beasley O."/>
            <person name="Bird C.P."/>
            <person name="Bray-Allen S."/>
            <person name="Brown A.J."/>
            <person name="Brown J.Y."/>
            <person name="Burford D."/>
            <person name="Burrill W."/>
            <person name="Burton J."/>
            <person name="Carder C."/>
            <person name="Carter N.P."/>
            <person name="Chapman J.C."/>
            <person name="Chen Y."/>
            <person name="Clarke G."/>
            <person name="Clark S.Y."/>
            <person name="Clee C.M."/>
            <person name="Clegg S."/>
            <person name="Collier R.E."/>
            <person name="Corby N."/>
            <person name="Crosier M."/>
            <person name="Cummings A.T."/>
            <person name="Davies J."/>
            <person name="Dhami P."/>
            <person name="Dunn M."/>
            <person name="Dutta I."/>
            <person name="Dyer L.W."/>
            <person name="Earthrowl M.E."/>
            <person name="Faulkner L."/>
            <person name="Fleming C.J."/>
            <person name="Frankish A."/>
            <person name="Frankland J.A."/>
            <person name="French L."/>
            <person name="Fricker D.G."/>
            <person name="Garner P."/>
            <person name="Garnett J."/>
            <person name="Ghori J."/>
            <person name="Gilbert J.G."/>
            <person name="Glison C."/>
            <person name="Grafham D.V."/>
            <person name="Gribble S."/>
            <person name="Griffiths C."/>
            <person name="Griffiths-Jones S."/>
            <person name="Grocock R."/>
            <person name="Guy J."/>
            <person name="Hall R.E."/>
            <person name="Hammond S."/>
            <person name="Harley J.L."/>
            <person name="Harrison E.S."/>
            <person name="Hart E.A."/>
            <person name="Heath P.D."/>
            <person name="Henderson C.D."/>
            <person name="Hopkins B.L."/>
            <person name="Howard P.J."/>
            <person name="Howden P.J."/>
            <person name="Huckle E."/>
            <person name="Johnson C."/>
            <person name="Johnson D."/>
            <person name="Joy A.A."/>
            <person name="Kay M."/>
            <person name="Keenan S."/>
            <person name="Kershaw J.K."/>
            <person name="Kimberley A.M."/>
            <person name="King A."/>
            <person name="Knights A."/>
            <person name="Laird G.K."/>
            <person name="Langford C."/>
            <person name="Lawlor S."/>
            <person name="Leongamornlert D.A."/>
            <person name="Leversha M."/>
            <person name="Lloyd C."/>
            <person name="Lloyd D.M."/>
            <person name="Lovell J."/>
            <person name="Martin S."/>
            <person name="Mashreghi-Mohammadi M."/>
            <person name="Matthews L."/>
            <person name="McLaren S."/>
            <person name="McLay K.E."/>
            <person name="McMurray A."/>
            <person name="Milne S."/>
            <person name="Nickerson T."/>
            <person name="Nisbett J."/>
            <person name="Nordsiek G."/>
            <person name="Pearce A.V."/>
            <person name="Peck A.I."/>
            <person name="Porter K.M."/>
            <person name="Pandian R."/>
            <person name="Pelan S."/>
            <person name="Phillimore B."/>
            <person name="Povey S."/>
            <person name="Ramsey Y."/>
            <person name="Rand V."/>
            <person name="Scharfe M."/>
            <person name="Sehra H.K."/>
            <person name="Shownkeen R."/>
            <person name="Sims S.K."/>
            <person name="Skuce C.D."/>
            <person name="Smith M."/>
            <person name="Steward C.A."/>
            <person name="Swarbreck D."/>
            <person name="Sycamore N."/>
            <person name="Tester J."/>
            <person name="Thorpe A."/>
            <person name="Tracey A."/>
            <person name="Tromans A."/>
            <person name="Thomas D.W."/>
            <person name="Wall M."/>
            <person name="Wallis J.M."/>
            <person name="West A.P."/>
            <person name="Whitehead S.L."/>
            <person name="Willey D.L."/>
            <person name="Williams S.A."/>
            <person name="Wilming L."/>
            <person name="Wray P.W."/>
            <person name="Young L."/>
            <person name="Ashurst J.L."/>
            <person name="Coulson A."/>
            <person name="Blocker H."/>
            <person name="Durbin R."/>
            <person name="Sulston J.E."/>
            <person name="Hubbard T."/>
            <person name="Jackson M.J."/>
            <person name="Bentley D.R."/>
            <person name="Beck S."/>
            <person name="Rogers J."/>
            <person name="Dunham I."/>
        </authorList>
    </citation>
    <scope>NUCLEOTIDE SEQUENCE [LARGE SCALE GENOMIC DNA]</scope>
</reference>
<evidence type="ECO:0000313" key="2">
    <source>
        <dbReference type="Ensembl" id="ENSP00000366498.1"/>
    </source>
</evidence>
<dbReference type="SMR" id="A0A0A0MRU3"/>
<evidence type="ECO:0000256" key="1">
    <source>
        <dbReference type="SAM" id="MobiDB-lite"/>
    </source>
</evidence>
<reference evidence="2 3" key="1">
    <citation type="journal article" date="2001" name="Nature">
        <title>Initial sequencing and analysis of the human genome.</title>
        <authorList>
            <consortium name="International Human Genome Sequencing Consortium"/>
            <person name="Lander E.S."/>
            <person name="Linton L.M."/>
            <person name="Birren B."/>
            <person name="Nusbaum C."/>
            <person name="Zody M.C."/>
            <person name="Baldwin J."/>
            <person name="Devon K."/>
            <person name="Dewar K."/>
            <person name="Doyle M."/>
            <person name="FitzHugh W."/>
            <person name="Funke R."/>
            <person name="Gage D."/>
            <person name="Harris K."/>
            <person name="Heaford A."/>
            <person name="Howland J."/>
            <person name="Kann L."/>
            <person name="Lehoczky J."/>
            <person name="LeVine R."/>
            <person name="McEwan P."/>
            <person name="McKernan K."/>
            <person name="Meldrim J."/>
            <person name="Mesirov J.P."/>
            <person name="Miranda C."/>
            <person name="Morris W."/>
            <person name="Naylor J."/>
            <person name="Raymond C."/>
            <person name="Rosetti M."/>
            <person name="Santos R."/>
            <person name="Sheridan A."/>
            <person name="Sougnez C."/>
            <person name="Stange-Thomann N."/>
            <person name="Stojanovic N."/>
            <person name="Subramanian A."/>
            <person name="Wyman D."/>
            <person name="Rogers J."/>
            <person name="Sulston J."/>
            <person name="Ainscough R."/>
            <person name="Beck S."/>
            <person name="Bentley D."/>
            <person name="Burton J."/>
            <person name="Clee C."/>
            <person name="Carter N."/>
            <person name="Coulson A."/>
            <person name="Deadman R."/>
            <person name="Deloukas P."/>
            <person name="Dunham A."/>
            <person name="Dunham I."/>
            <person name="Durbin R."/>
            <person name="French L."/>
            <person name="Grafham D."/>
            <person name="Gregory S."/>
            <person name="Hubbard T."/>
            <person name="Humphray S."/>
            <person name="Hunt A."/>
            <person name="Jones M."/>
            <person name="Lloyd C."/>
            <person name="McMurray A."/>
            <person name="Matthews L."/>
            <person name="Mercer S."/>
            <person name="Milne S."/>
            <person name="Mullikin J.C."/>
            <person name="Mungall A."/>
            <person name="Plumb R."/>
            <person name="Ross M."/>
            <person name="Shownkeen R."/>
            <person name="Sims S."/>
            <person name="Waterston R.H."/>
            <person name="Wilson R.K."/>
            <person name="Hillier L.W."/>
            <person name="McPherson J.D."/>
            <person name="Marra M.A."/>
            <person name="Mardis E.R."/>
            <person name="Fulton L.A."/>
            <person name="Chinwalla A.T."/>
            <person name="Pepin K.H."/>
            <person name="Gish W.R."/>
            <person name="Chissoe S.L."/>
            <person name="Wendl M.C."/>
            <person name="Delehaunty K.D."/>
            <person name="Miner T.L."/>
            <person name="Delehaunty A."/>
            <person name="Kramer J.B."/>
            <person name="Cook L.L."/>
            <person name="Fulton R.S."/>
            <person name="Johnson D.L."/>
            <person name="Minx P.J."/>
            <person name="Clifton S.W."/>
            <person name="Hawkins T."/>
            <person name="Branscomb E."/>
            <person name="Predki P."/>
            <person name="Richardson P."/>
            <person name="Wenning S."/>
            <person name="Slezak T."/>
            <person name="Doggett N."/>
            <person name="Cheng J.F."/>
            <person name="Olsen A."/>
            <person name="Lucas S."/>
            <person name="Elkin C."/>
            <person name="Uberbacher E."/>
            <person name="Frazier M."/>
            <person name="Gibbs R.A."/>
            <person name="Muzny D.M."/>
            <person name="Scherer S.E."/>
            <person name="Bouck J.B."/>
            <person name="Sodergren E.J."/>
            <person name="Worley K.C."/>
            <person name="Rives C.M."/>
            <person name="Gorrell J.H."/>
            <person name="Metzker M.L."/>
            <person name="Naylor S.L."/>
            <person name="Kucherlapati R.S."/>
            <person name="Nelson D.L."/>
            <person name="Weinstock G.M."/>
            <person name="Sakaki Y."/>
            <person name="Fujiyama A."/>
            <person name="Hattori M."/>
            <person name="Yada T."/>
            <person name="Toyoda A."/>
            <person name="Itoh T."/>
            <person name="Kawagoe C."/>
            <person name="Watanabe H."/>
            <person name="Totoki Y."/>
            <person name="Taylor T."/>
            <person name="Weissenbach J."/>
            <person name="Heilig R."/>
            <person name="Saurin W."/>
            <person name="Artiguenave F."/>
            <person name="Brottier P."/>
            <person name="Bruls T."/>
            <person name="Pelletier E."/>
            <person name="Robert C."/>
            <person name="Wincker P."/>
            <person name="Smith D.R."/>
            <person name="Doucette-Stamm L."/>
            <person name="Rubenfield M."/>
            <person name="Weinstock K."/>
            <person name="Lee H.M."/>
            <person name="Dubois J."/>
            <person name="Rosenthal A."/>
            <person name="Platzer M."/>
            <person name="Nyakatura G."/>
            <person name="Taudien S."/>
            <person name="Rump A."/>
            <person name="Yang H."/>
            <person name="Yu J."/>
            <person name="Wang J."/>
            <person name="Huang G."/>
            <person name="Gu J."/>
            <person name="Hood L."/>
            <person name="Rowen L."/>
            <person name="Madan A."/>
            <person name="Qin S."/>
            <person name="Davis R.W."/>
            <person name="Federspiel N.A."/>
            <person name="Abola A.P."/>
            <person name="Proctor M.J."/>
            <person name="Myers R.M."/>
            <person name="Schmutz J."/>
            <person name="Dickson M."/>
            <person name="Grimwood J."/>
            <person name="Cox D.R."/>
            <person name="Olson M.V."/>
            <person name="Kaul R."/>
            <person name="Raymond C."/>
            <person name="Shimizu N."/>
            <person name="Kawasaki K."/>
            <person name="Minoshima S."/>
            <person name="Evans G.A."/>
            <person name="Athanasiou M."/>
            <person name="Schultz R."/>
            <person name="Roe B.A."/>
            <person name="Chen F."/>
            <person name="Pan H."/>
            <person name="Ramser J."/>
            <person name="Lehrach H."/>
            <person name="Reinhardt R."/>
            <person name="McCombie W.R."/>
            <person name="de la Bastide M."/>
            <person name="Dedhia N."/>
            <person name="Blocker H."/>
            <person name="Hornischer K."/>
            <person name="Nordsiek G."/>
            <person name="Agarwala R."/>
            <person name="Aravind L."/>
            <person name="Bailey J.A."/>
            <person name="Bateman A."/>
            <person name="Batzoglou S."/>
            <person name="Birney E."/>
            <person name="Bork P."/>
            <person name="Brown D.G."/>
            <person name="Burge C.B."/>
            <person name="Cerutti L."/>
            <person name="Chen H.C."/>
            <person name="Church D."/>
            <person name="Clamp M."/>
            <person name="Copley R.R."/>
            <person name="Doerks T."/>
            <person name="Eddy S.R."/>
            <person name="Eichler E.E."/>
            <person name="Furey T.S."/>
            <person name="Galagan J."/>
            <person name="Gilbert J.G."/>
            <person name="Harmon C."/>
            <person name="Hayashizaki Y."/>
            <person name="Haussler D."/>
            <person name="Hermjakob H."/>
            <person name="Hokamp K."/>
            <person name="Jang W."/>
            <person name="Johnson L.S."/>
            <person name="Jones T.A."/>
            <person name="Kasif S."/>
            <person name="Kaspryzk A."/>
            <person name="Kennedy S."/>
            <person name="Kent W.J."/>
            <person name="Kitts P."/>
            <person name="Koonin E.V."/>
            <person name="Korf I."/>
            <person name="Kulp D."/>
            <person name="Lancet D."/>
            <person name="Lowe T.M."/>
            <person name="McLysaght A."/>
            <person name="Mikkelsen T."/>
            <person name="Moran J.V."/>
            <person name="Mulder N."/>
            <person name="Pollara V.J."/>
            <person name="Ponting C.P."/>
            <person name="Schuler G."/>
            <person name="Schultz J."/>
            <person name="Slater G."/>
            <person name="Smit A.F."/>
            <person name="Stupka E."/>
            <person name="Szustakowski J."/>
            <person name="Thierry-Mieg D."/>
            <person name="Thierry-Mieg J."/>
            <person name="Wagner L."/>
            <person name="Wallis J."/>
            <person name="Wheeler R."/>
            <person name="Williams A."/>
            <person name="Wolf Y.I."/>
            <person name="Wolfe K.H."/>
            <person name="Yang S.P."/>
            <person name="Yeh R.F."/>
            <person name="Collins F."/>
            <person name="Guyer M.S."/>
            <person name="Peterson J."/>
            <person name="Felsenfeld A."/>
            <person name="Wetterstrand K.A."/>
            <person name="Patrinos A."/>
            <person name="Morgan M.J."/>
            <person name="de Jong P."/>
            <person name="Catanese J.J."/>
            <person name="Osoegawa K."/>
            <person name="Shizuya H."/>
            <person name="Choi S."/>
            <person name="Chen Y.J."/>
        </authorList>
    </citation>
    <scope>NUCLEOTIDE SEQUENCE [LARGE SCALE GENOMIC DNA]</scope>
</reference>
<accession>A0A0A0MRU3</accession>
<keyword evidence="4 5" id="KW-1267">Proteomics identification</keyword>
<reference evidence="2" key="5">
    <citation type="submission" date="2025-09" db="UniProtKB">
        <authorList>
            <consortium name="Ensembl"/>
        </authorList>
    </citation>
    <scope>IDENTIFICATION</scope>
</reference>
<dbReference type="ExpressionAtlas" id="A0A0A0MRU3">
    <property type="expression patterns" value="baseline and differential"/>
</dbReference>
<dbReference type="UCSC" id="uc064tos.1">
    <property type="organism name" value="human"/>
</dbReference>
<dbReference type="OrthoDB" id="70770at2759"/>
<dbReference type="HOGENOM" id="CLU_2269866_0_0_1"/>
<dbReference type="EMBL" id="AL354794">
    <property type="status" value="NOT_ANNOTATED_CDS"/>
    <property type="molecule type" value="Genomic_DNA"/>
</dbReference>
<dbReference type="EMBL" id="AL356219">
    <property type="status" value="NOT_ANNOTATED_CDS"/>
    <property type="molecule type" value="Genomic_DNA"/>
</dbReference>
<dbReference type="AlphaFoldDB" id="A0A0A0MRU3"/>
<dbReference type="EMBL" id="AL162730">
    <property type="status" value="NOT_ANNOTATED_CDS"/>
    <property type="molecule type" value="Genomic_DNA"/>
</dbReference>
<evidence type="ECO:0007829" key="4">
    <source>
        <dbReference type="PeptideAtlas" id="A0A0A0MRU3"/>
    </source>
</evidence>
<keyword evidence="3" id="KW-1185">Reference proteome</keyword>
<sequence length="103" mass="11439">MSSAAENGEAAPGKQNEEKTYKKTASSAIKGAIQLGIGYTVGNLTSKPERDVLMQDFYVVESVFLPSEGSNLTPAHHYPDFRFKTYAPLAFRYFRELFGIKPD</sequence>
<reference evidence="2 3" key="3">
    <citation type="journal article" date="2004" name="Nature">
        <title>Finishing the euchromatic sequence of the human genome.</title>
        <authorList>
            <consortium name="International Human Genome Sequencing Consortium"/>
        </authorList>
    </citation>
    <scope>NUCLEOTIDE SEQUENCE [LARGE SCALE GENOMIC DNA]</scope>
</reference>
<feature type="non-terminal residue" evidence="2">
    <location>
        <position position="103"/>
    </location>
</feature>
<name>A0A0A0MRU3_HUMAN</name>
<gene>
    <name evidence="2" type="primary">PIP5K1B</name>
</gene>
<protein>
    <submittedName>
        <fullName evidence="2">Phosphatidylinositol-4-phosphate 5-kinase type 1 beta</fullName>
    </submittedName>
</protein>
<dbReference type="Gene3D" id="3.30.800.10">
    <property type="entry name" value="Phosphatidylinositol Phosphate Kinase II Beta"/>
    <property type="match status" value="1"/>
</dbReference>
<dbReference type="Bgee" id="ENSG00000107242">
    <property type="expression patterns" value="Expressed in choroid plexus epithelium and 167 other cell types or tissues"/>
</dbReference>
<dbReference type="SUPFAM" id="SSF56104">
    <property type="entry name" value="SAICAR synthase-like"/>
    <property type="match status" value="1"/>
</dbReference>
<dbReference type="PANTHER" id="PTHR23086:SF34">
    <property type="entry name" value="PHOSPHATIDYLINOSITOL 4-PHOSPHATE 5-KINASE TYPE-1 BETA"/>
    <property type="match status" value="1"/>
</dbReference>
<dbReference type="Ensembl" id="ENST00000377284.5">
    <property type="protein sequence ID" value="ENSP00000366498.1"/>
    <property type="gene ID" value="ENSG00000107242.21"/>
</dbReference>
<dbReference type="InterPro" id="IPR027484">
    <property type="entry name" value="PInositol-4-P-5-kinase_N"/>
</dbReference>
<dbReference type="InterPro" id="IPR023610">
    <property type="entry name" value="PInositol-4/5-P-5/4-kinase"/>
</dbReference>
<dbReference type="Proteomes" id="UP000005640">
    <property type="component" value="Chromosome 9"/>
</dbReference>
<dbReference type="PANTHER" id="PTHR23086">
    <property type="entry name" value="PHOSPHATIDYLINOSITOL-4-PHOSPHATE 5-KINASE"/>
    <property type="match status" value="1"/>
</dbReference>